<protein>
    <recommendedName>
        <fullName evidence="1">HTH cro/C1-type domain-containing protein</fullName>
    </recommendedName>
</protein>
<dbReference type="STRING" id="1291052.FC18_GL001694"/>
<organism evidence="2 3">
    <name type="scientific">Lacticaseibacillus sharpeae JCM 1186 = DSM 20505</name>
    <dbReference type="NCBI Taxonomy" id="1291052"/>
    <lineage>
        <taxon>Bacteria</taxon>
        <taxon>Bacillati</taxon>
        <taxon>Bacillota</taxon>
        <taxon>Bacilli</taxon>
        <taxon>Lactobacillales</taxon>
        <taxon>Lactobacillaceae</taxon>
        <taxon>Lacticaseibacillus</taxon>
    </lineage>
</organism>
<evidence type="ECO:0000313" key="3">
    <source>
        <dbReference type="Proteomes" id="UP000051679"/>
    </source>
</evidence>
<reference evidence="2 3" key="1">
    <citation type="journal article" date="2015" name="Genome Announc.">
        <title>Expanding the biotechnology potential of lactobacilli through comparative genomics of 213 strains and associated genera.</title>
        <authorList>
            <person name="Sun Z."/>
            <person name="Harris H.M."/>
            <person name="McCann A."/>
            <person name="Guo C."/>
            <person name="Argimon S."/>
            <person name="Zhang W."/>
            <person name="Yang X."/>
            <person name="Jeffery I.B."/>
            <person name="Cooney J.C."/>
            <person name="Kagawa T.F."/>
            <person name="Liu W."/>
            <person name="Song Y."/>
            <person name="Salvetti E."/>
            <person name="Wrobel A."/>
            <person name="Rasinkangas P."/>
            <person name="Parkhill J."/>
            <person name="Rea M.C."/>
            <person name="O'Sullivan O."/>
            <person name="Ritari J."/>
            <person name="Douillard F.P."/>
            <person name="Paul Ross R."/>
            <person name="Yang R."/>
            <person name="Briner A.E."/>
            <person name="Felis G.E."/>
            <person name="de Vos W.M."/>
            <person name="Barrangou R."/>
            <person name="Klaenhammer T.R."/>
            <person name="Caufield P.W."/>
            <person name="Cui Y."/>
            <person name="Zhang H."/>
            <person name="O'Toole P.W."/>
        </authorList>
    </citation>
    <scope>NUCLEOTIDE SEQUENCE [LARGE SCALE GENOMIC DNA]</scope>
    <source>
        <strain evidence="2 3">DSM 20505</strain>
    </source>
</reference>
<dbReference type="PATRIC" id="fig|1291052.5.peg.1733"/>
<dbReference type="SMART" id="SM00530">
    <property type="entry name" value="HTH_XRE"/>
    <property type="match status" value="1"/>
</dbReference>
<dbReference type="InterPro" id="IPR010057">
    <property type="entry name" value="Transcription_activator_Rgg_C"/>
</dbReference>
<dbReference type="PANTHER" id="PTHR37038">
    <property type="entry name" value="TRANSCRIPTIONAL REGULATOR-RELATED"/>
    <property type="match status" value="1"/>
</dbReference>
<evidence type="ECO:0000259" key="1">
    <source>
        <dbReference type="PROSITE" id="PS50943"/>
    </source>
</evidence>
<dbReference type="SUPFAM" id="SSF47413">
    <property type="entry name" value="lambda repressor-like DNA-binding domains"/>
    <property type="match status" value="1"/>
</dbReference>
<name>A0A0R1ZSJ8_9LACO</name>
<dbReference type="InterPro" id="IPR010982">
    <property type="entry name" value="Lambda_DNA-bd_dom_sf"/>
</dbReference>
<dbReference type="InterPro" id="IPR001387">
    <property type="entry name" value="Cro/C1-type_HTH"/>
</dbReference>
<dbReference type="Gene3D" id="1.10.260.40">
    <property type="entry name" value="lambda repressor-like DNA-binding domains"/>
    <property type="match status" value="1"/>
</dbReference>
<dbReference type="InterPro" id="IPR053163">
    <property type="entry name" value="HTH-type_regulator_Rgg"/>
</dbReference>
<dbReference type="Pfam" id="PF01381">
    <property type="entry name" value="HTH_3"/>
    <property type="match status" value="1"/>
</dbReference>
<dbReference type="Proteomes" id="UP000051679">
    <property type="component" value="Unassembled WGS sequence"/>
</dbReference>
<gene>
    <name evidence="2" type="ORF">FC18_GL001694</name>
</gene>
<evidence type="ECO:0000313" key="2">
    <source>
        <dbReference type="EMBL" id="KRM54987.1"/>
    </source>
</evidence>
<dbReference type="RefSeq" id="WP_054678007.1">
    <property type="nucleotide sequence ID" value="NZ_AYYO01000037.1"/>
</dbReference>
<feature type="domain" description="HTH cro/C1-type" evidence="1">
    <location>
        <begin position="6"/>
        <end position="59"/>
    </location>
</feature>
<dbReference type="EMBL" id="AYYO01000037">
    <property type="protein sequence ID" value="KRM54987.1"/>
    <property type="molecule type" value="Genomic_DNA"/>
</dbReference>
<sequence length="285" mass="32425">MLGENFRQLRQDRGIALKDVAKGVVSVATVSKFENDVADLTAGKVTKLLNNMGVTFREFASLSDRSTGHAGAFLFKVISAYRAADADGMRKIVEGQVATYRASKSMIDFADMMSAAGLFCDLTGEVLVDDSDLERLSTNLRSLPEWNEDEVILFGNSLTLLPDNQVYLLARELLNRLDDIRSWNMSLYQDGWTALLNAAEVLMMRDSAYAQVLLRLFNDQEIPLTISLIIYRRRFLNLCYIERNAPTPENKEELRELLDMFKYMSANQLYNRYTRSVKEILDEIL</sequence>
<comment type="caution">
    <text evidence="2">The sequence shown here is derived from an EMBL/GenBank/DDBJ whole genome shotgun (WGS) entry which is preliminary data.</text>
</comment>
<dbReference type="GO" id="GO:0003677">
    <property type="term" value="F:DNA binding"/>
    <property type="evidence" value="ECO:0007669"/>
    <property type="project" value="InterPro"/>
</dbReference>
<dbReference type="Pfam" id="PF21259">
    <property type="entry name" value="Rgg_C"/>
    <property type="match status" value="1"/>
</dbReference>
<keyword evidence="3" id="KW-1185">Reference proteome</keyword>
<proteinExistence type="predicted"/>
<dbReference type="CDD" id="cd00093">
    <property type="entry name" value="HTH_XRE"/>
    <property type="match status" value="1"/>
</dbReference>
<dbReference type="PROSITE" id="PS50943">
    <property type="entry name" value="HTH_CROC1"/>
    <property type="match status" value="1"/>
</dbReference>
<accession>A0A0R1ZSJ8</accession>
<dbReference type="PANTHER" id="PTHR37038:SF12">
    <property type="entry name" value="TRANSCRIPTIONAL REGULATOR"/>
    <property type="match status" value="1"/>
</dbReference>
<dbReference type="AlphaFoldDB" id="A0A0R1ZSJ8"/>